<feature type="transmembrane region" description="Helical" evidence="1">
    <location>
        <begin position="72"/>
        <end position="92"/>
    </location>
</feature>
<dbReference type="OrthoDB" id="3270770at2759"/>
<evidence type="ECO:0000256" key="1">
    <source>
        <dbReference type="SAM" id="Phobius"/>
    </source>
</evidence>
<proteinExistence type="predicted"/>
<keyword evidence="1" id="KW-0812">Transmembrane</keyword>
<feature type="transmembrane region" description="Helical" evidence="1">
    <location>
        <begin position="104"/>
        <end position="126"/>
    </location>
</feature>
<comment type="caution">
    <text evidence="3">The sequence shown here is derived from an EMBL/GenBank/DDBJ whole genome shotgun (WGS) entry which is preliminary data.</text>
</comment>
<keyword evidence="1" id="KW-0472">Membrane</keyword>
<evidence type="ECO:0000313" key="3">
    <source>
        <dbReference type="EMBL" id="CAE7081446.1"/>
    </source>
</evidence>
<sequence length="283" mass="31784">MGIEGSNYTAVIRGGPSWLRETENLVIGMQNTRYLALASLSFLLYDILNTISLEKKHVWSTPWNFGRIAFHLNRIFAPTIQIIQIVSLFRFRPSPRFCVITSGIYTWGTCIIVAGVLTVLIARVWLLYFRKPWILVALLSLGALVSLPPILVISVAFKQDVHIYRNPAPDIIPGCLFGGLSKWSWVPYLGSTLYETLLFILTIYKAYTVEYELPIINRLYRDGTYYFVVVLAANIFTMAGSKVRLISGCATGSGFLGSIMSAMCSRMLLSTKSIGPLRLHNRD</sequence>
<reference evidence="3" key="1">
    <citation type="submission" date="2021-01" db="EMBL/GenBank/DDBJ databases">
        <authorList>
            <person name="Kaushik A."/>
        </authorList>
    </citation>
    <scope>NUCLEOTIDE SEQUENCE</scope>
    <source>
        <strain evidence="3">AG5</strain>
    </source>
</reference>
<dbReference type="EMBL" id="CAJNJQ010000487">
    <property type="protein sequence ID" value="CAE7081446.1"/>
    <property type="molecule type" value="Genomic_DNA"/>
</dbReference>
<protein>
    <recommendedName>
        <fullName evidence="2">DUF6533 domain-containing protein</fullName>
    </recommendedName>
</protein>
<organism evidence="3 4">
    <name type="scientific">Rhizoctonia solani</name>
    <dbReference type="NCBI Taxonomy" id="456999"/>
    <lineage>
        <taxon>Eukaryota</taxon>
        <taxon>Fungi</taxon>
        <taxon>Dikarya</taxon>
        <taxon>Basidiomycota</taxon>
        <taxon>Agaricomycotina</taxon>
        <taxon>Agaricomycetes</taxon>
        <taxon>Cantharellales</taxon>
        <taxon>Ceratobasidiaceae</taxon>
        <taxon>Rhizoctonia</taxon>
    </lineage>
</organism>
<evidence type="ECO:0000313" key="4">
    <source>
        <dbReference type="Proteomes" id="UP000663827"/>
    </source>
</evidence>
<dbReference type="InterPro" id="IPR045340">
    <property type="entry name" value="DUF6533"/>
</dbReference>
<feature type="transmembrane region" description="Helical" evidence="1">
    <location>
        <begin position="219"/>
        <end position="239"/>
    </location>
</feature>
<keyword evidence="1" id="KW-1133">Transmembrane helix</keyword>
<dbReference type="Pfam" id="PF20151">
    <property type="entry name" value="DUF6533"/>
    <property type="match status" value="1"/>
</dbReference>
<accession>A0A8H3HVL9</accession>
<dbReference type="Proteomes" id="UP000663827">
    <property type="component" value="Unassembled WGS sequence"/>
</dbReference>
<feature type="transmembrane region" description="Helical" evidence="1">
    <location>
        <begin position="133"/>
        <end position="157"/>
    </location>
</feature>
<evidence type="ECO:0000259" key="2">
    <source>
        <dbReference type="Pfam" id="PF20151"/>
    </source>
</evidence>
<dbReference type="AlphaFoldDB" id="A0A8H3HVL9"/>
<feature type="domain" description="DUF6533" evidence="2">
    <location>
        <begin position="34"/>
        <end position="78"/>
    </location>
</feature>
<name>A0A8H3HVL9_9AGAM</name>
<feature type="transmembrane region" description="Helical" evidence="1">
    <location>
        <begin position="185"/>
        <end position="207"/>
    </location>
</feature>
<gene>
    <name evidence="3" type="ORF">RDB_LOCUS24066</name>
</gene>